<dbReference type="PANTHER" id="PTHR43479">
    <property type="entry name" value="ACREF/ENVCD OPERON REPRESSOR-RELATED"/>
    <property type="match status" value="1"/>
</dbReference>
<dbReference type="AlphaFoldDB" id="A0A9D0ZZT5"/>
<dbReference type="Pfam" id="PF14278">
    <property type="entry name" value="TetR_C_8"/>
    <property type="match status" value="1"/>
</dbReference>
<dbReference type="Proteomes" id="UP000886886">
    <property type="component" value="Unassembled WGS sequence"/>
</dbReference>
<evidence type="ECO:0000259" key="3">
    <source>
        <dbReference type="PROSITE" id="PS50977"/>
    </source>
</evidence>
<keyword evidence="1 2" id="KW-0238">DNA-binding</keyword>
<dbReference type="PANTHER" id="PTHR43479:SF7">
    <property type="entry name" value="TETR-FAMILY TRANSCRIPTIONAL REGULATOR"/>
    <property type="match status" value="1"/>
</dbReference>
<evidence type="ECO:0000256" key="1">
    <source>
        <dbReference type="ARBA" id="ARBA00023125"/>
    </source>
</evidence>
<evidence type="ECO:0000313" key="5">
    <source>
        <dbReference type="Proteomes" id="UP000886886"/>
    </source>
</evidence>
<dbReference type="InterPro" id="IPR009057">
    <property type="entry name" value="Homeodomain-like_sf"/>
</dbReference>
<name>A0A9D0ZZT5_9FIRM</name>
<sequence length="214" mass="25578">MTHFTIKRQLLTIKPKPCTLLDEMLGGIVLADSNITKRALAEALKHLLSEQPFEKISVGSICNECGLNRKSFYYHFKDKYELVNWIYDTEFLENILKKDFHDSWELIEEFCKYLYENREFYKKTFQTEGQNSFSDYFSSIIYSVFYEHLEDIYKQEPHIDRYVEFYTDAFVCSIKKWINRKDCMPAQEFSDFLKSAILLLSERAYQLYRSGHSS</sequence>
<feature type="DNA-binding region" description="H-T-H motif" evidence="2">
    <location>
        <begin position="57"/>
        <end position="76"/>
    </location>
</feature>
<protein>
    <submittedName>
        <fullName evidence="4">TetR/AcrR family transcriptional regulator C-terminal domain-containing protein</fullName>
    </submittedName>
</protein>
<dbReference type="InterPro" id="IPR001647">
    <property type="entry name" value="HTH_TetR"/>
</dbReference>
<dbReference type="SUPFAM" id="SSF46689">
    <property type="entry name" value="Homeodomain-like"/>
    <property type="match status" value="1"/>
</dbReference>
<evidence type="ECO:0000256" key="2">
    <source>
        <dbReference type="PROSITE-ProRule" id="PRU00335"/>
    </source>
</evidence>
<gene>
    <name evidence="4" type="ORF">IAB26_14950</name>
</gene>
<dbReference type="InterPro" id="IPR039532">
    <property type="entry name" value="TetR_C_Firmicutes"/>
</dbReference>
<proteinExistence type="predicted"/>
<dbReference type="EMBL" id="DVFT01000221">
    <property type="protein sequence ID" value="HIQ97845.1"/>
    <property type="molecule type" value="Genomic_DNA"/>
</dbReference>
<feature type="domain" description="HTH tetR-type" evidence="3">
    <location>
        <begin position="34"/>
        <end position="94"/>
    </location>
</feature>
<dbReference type="Gene3D" id="1.10.357.10">
    <property type="entry name" value="Tetracycline Repressor, domain 2"/>
    <property type="match status" value="1"/>
</dbReference>
<dbReference type="GO" id="GO:0003677">
    <property type="term" value="F:DNA binding"/>
    <property type="evidence" value="ECO:0007669"/>
    <property type="project" value="UniProtKB-UniRule"/>
</dbReference>
<organism evidence="4 5">
    <name type="scientific">Candidatus Limivivens merdigallinarum</name>
    <dbReference type="NCBI Taxonomy" id="2840859"/>
    <lineage>
        <taxon>Bacteria</taxon>
        <taxon>Bacillati</taxon>
        <taxon>Bacillota</taxon>
        <taxon>Clostridia</taxon>
        <taxon>Lachnospirales</taxon>
        <taxon>Lachnospiraceae</taxon>
        <taxon>Lachnospiraceae incertae sedis</taxon>
        <taxon>Candidatus Limivivens</taxon>
    </lineage>
</organism>
<dbReference type="Pfam" id="PF00440">
    <property type="entry name" value="TetR_N"/>
    <property type="match status" value="1"/>
</dbReference>
<dbReference type="InterPro" id="IPR050624">
    <property type="entry name" value="HTH-type_Tx_Regulator"/>
</dbReference>
<comment type="caution">
    <text evidence="4">The sequence shown here is derived from an EMBL/GenBank/DDBJ whole genome shotgun (WGS) entry which is preliminary data.</text>
</comment>
<dbReference type="PROSITE" id="PS50977">
    <property type="entry name" value="HTH_TETR_2"/>
    <property type="match status" value="1"/>
</dbReference>
<evidence type="ECO:0000313" key="4">
    <source>
        <dbReference type="EMBL" id="HIQ97845.1"/>
    </source>
</evidence>
<accession>A0A9D0ZZT5</accession>
<reference evidence="4" key="1">
    <citation type="submission" date="2020-10" db="EMBL/GenBank/DDBJ databases">
        <authorList>
            <person name="Gilroy R."/>
        </authorList>
    </citation>
    <scope>NUCLEOTIDE SEQUENCE</scope>
    <source>
        <strain evidence="4">ChiSjej3B21-11622</strain>
    </source>
</reference>
<reference evidence="4" key="2">
    <citation type="journal article" date="2021" name="PeerJ">
        <title>Extensive microbial diversity within the chicken gut microbiome revealed by metagenomics and culture.</title>
        <authorList>
            <person name="Gilroy R."/>
            <person name="Ravi A."/>
            <person name="Getino M."/>
            <person name="Pursley I."/>
            <person name="Horton D.L."/>
            <person name="Alikhan N.F."/>
            <person name="Baker D."/>
            <person name="Gharbi K."/>
            <person name="Hall N."/>
            <person name="Watson M."/>
            <person name="Adriaenssens E.M."/>
            <person name="Foster-Nyarko E."/>
            <person name="Jarju S."/>
            <person name="Secka A."/>
            <person name="Antonio M."/>
            <person name="Oren A."/>
            <person name="Chaudhuri R.R."/>
            <person name="La Ragione R."/>
            <person name="Hildebrand F."/>
            <person name="Pallen M.J."/>
        </authorList>
    </citation>
    <scope>NUCLEOTIDE SEQUENCE</scope>
    <source>
        <strain evidence="4">ChiSjej3B21-11622</strain>
    </source>
</reference>